<protein>
    <submittedName>
        <fullName evidence="1">Uncharacterized protein</fullName>
    </submittedName>
</protein>
<sequence length="350" mass="38943">MGKALKSSRTRLMATATSSCRMTRGWLRGQSTAPDESSLSSFLSLITQSTPPSSLLLGLLDGLRGMTSEFVTSECVLKSYATGNIQLVNQTNMQQIAQFTAHFSSNVNKVQACNLAAFVPLEERTPMQRAEWIKYLATFTNLEARANIIYDAIKENYNCLTKAAANLTTRFKPIVAWVEYKQGLWGFSREDYKLQFVTDAGGENVDGTISSNSYNVSSPDDMENFYAILCTVDVVIDQTYASEPAEYMLSTFLENLNVDDNATFDFVKNQSLWRYDKRVQNSSAIDWYDGAISQPQLVLADLIEMFFSIGSYTLTFFRNIAKNEGVSFVGPESCNRSTSAPLDPIIVSCS</sequence>
<evidence type="ECO:0000313" key="1">
    <source>
        <dbReference type="EMBL" id="KAG0472744.1"/>
    </source>
</evidence>
<dbReference type="OrthoDB" id="4951845at2759"/>
<dbReference type="Gene3D" id="3.40.50.1980">
    <property type="entry name" value="Nitrogenase molybdenum iron protein domain"/>
    <property type="match status" value="1"/>
</dbReference>
<organism evidence="1 2">
    <name type="scientific">Vanilla planifolia</name>
    <name type="common">Vanilla</name>
    <dbReference type="NCBI Taxonomy" id="51239"/>
    <lineage>
        <taxon>Eukaryota</taxon>
        <taxon>Viridiplantae</taxon>
        <taxon>Streptophyta</taxon>
        <taxon>Embryophyta</taxon>
        <taxon>Tracheophyta</taxon>
        <taxon>Spermatophyta</taxon>
        <taxon>Magnoliopsida</taxon>
        <taxon>Liliopsida</taxon>
        <taxon>Asparagales</taxon>
        <taxon>Orchidaceae</taxon>
        <taxon>Vanilloideae</taxon>
        <taxon>Vanilleae</taxon>
        <taxon>Vanilla</taxon>
    </lineage>
</organism>
<keyword evidence="2" id="KW-1185">Reference proteome</keyword>
<dbReference type="PANTHER" id="PTHR38360:SF1">
    <property type="entry name" value="F12P19.7"/>
    <property type="match status" value="1"/>
</dbReference>
<proteinExistence type="predicted"/>
<dbReference type="SUPFAM" id="SSF53807">
    <property type="entry name" value="Helical backbone' metal receptor"/>
    <property type="match status" value="1"/>
</dbReference>
<accession>A0A835QHN4</accession>
<dbReference type="EMBL" id="JADCNL010000007">
    <property type="protein sequence ID" value="KAG0472744.1"/>
    <property type="molecule type" value="Genomic_DNA"/>
</dbReference>
<dbReference type="Proteomes" id="UP000636800">
    <property type="component" value="Chromosome 7"/>
</dbReference>
<dbReference type="AlphaFoldDB" id="A0A835QHN4"/>
<gene>
    <name evidence="1" type="ORF">HPP92_014601</name>
</gene>
<reference evidence="1 2" key="1">
    <citation type="journal article" date="2020" name="Nat. Food">
        <title>A phased Vanilla planifolia genome enables genetic improvement of flavour and production.</title>
        <authorList>
            <person name="Hasing T."/>
            <person name="Tang H."/>
            <person name="Brym M."/>
            <person name="Khazi F."/>
            <person name="Huang T."/>
            <person name="Chambers A.H."/>
        </authorList>
    </citation>
    <scope>NUCLEOTIDE SEQUENCE [LARGE SCALE GENOMIC DNA]</scope>
    <source>
        <tissue evidence="1">Leaf</tissue>
    </source>
</reference>
<evidence type="ECO:0000313" key="2">
    <source>
        <dbReference type="Proteomes" id="UP000636800"/>
    </source>
</evidence>
<comment type="caution">
    <text evidence="1">The sequence shown here is derived from an EMBL/GenBank/DDBJ whole genome shotgun (WGS) entry which is preliminary data.</text>
</comment>
<name>A0A835QHN4_VANPL</name>
<dbReference type="PANTHER" id="PTHR38360">
    <property type="entry name" value="OS03G0120000 PROTEIN"/>
    <property type="match status" value="1"/>
</dbReference>